<organism evidence="1 2">
    <name type="scientific">Sphingomonas melonis</name>
    <dbReference type="NCBI Taxonomy" id="152682"/>
    <lineage>
        <taxon>Bacteria</taxon>
        <taxon>Pseudomonadati</taxon>
        <taxon>Pseudomonadota</taxon>
        <taxon>Alphaproteobacteria</taxon>
        <taxon>Sphingomonadales</taxon>
        <taxon>Sphingomonadaceae</taxon>
        <taxon>Sphingomonas</taxon>
    </lineage>
</organism>
<dbReference type="Proteomes" id="UP000517753">
    <property type="component" value="Unassembled WGS sequence"/>
</dbReference>
<dbReference type="AlphaFoldDB" id="A0A7Y9FKS0"/>
<dbReference type="RefSeq" id="WP_179507644.1">
    <property type="nucleotide sequence ID" value="NZ_JACCBY010000001.1"/>
</dbReference>
<name>A0A7Y9FKS0_9SPHN</name>
<evidence type="ECO:0000313" key="2">
    <source>
        <dbReference type="Proteomes" id="UP000517753"/>
    </source>
</evidence>
<keyword evidence="2" id="KW-1185">Reference proteome</keyword>
<sequence length="75" mass="7992">MIKEHAVSNAVGDDEVAQRVAEPFARMAVQEKAGQLSDVLVFDNTTARSQPEASVAAVKVGAILFVSDPVEINRP</sequence>
<dbReference type="EMBL" id="JACCBY010000001">
    <property type="protein sequence ID" value="NYD89140.1"/>
    <property type="molecule type" value="Genomic_DNA"/>
</dbReference>
<comment type="caution">
    <text evidence="1">The sequence shown here is derived from an EMBL/GenBank/DDBJ whole genome shotgun (WGS) entry which is preliminary data.</text>
</comment>
<gene>
    <name evidence="1" type="ORF">HD841_000909</name>
</gene>
<protein>
    <submittedName>
        <fullName evidence="1">Uncharacterized protein</fullName>
    </submittedName>
</protein>
<evidence type="ECO:0000313" key="1">
    <source>
        <dbReference type="EMBL" id="NYD89140.1"/>
    </source>
</evidence>
<reference evidence="1 2" key="2">
    <citation type="submission" date="2020-08" db="EMBL/GenBank/DDBJ databases">
        <title>The Agave Microbiome: Exploring the role of microbial communities in plant adaptations to desert environments.</title>
        <authorList>
            <person name="Partida-Martinez L.P."/>
        </authorList>
    </citation>
    <scope>NUCLEOTIDE SEQUENCE [LARGE SCALE GENOMIC DNA]</scope>
    <source>
        <strain evidence="1 2">AS2.3</strain>
    </source>
</reference>
<accession>A0A7Y9FKS0</accession>
<proteinExistence type="predicted"/>
<reference evidence="1 2" key="1">
    <citation type="submission" date="2020-07" db="EMBL/GenBank/DDBJ databases">
        <authorList>
            <person name="Partida-Martinez L."/>
            <person name="Huntemann M."/>
            <person name="Clum A."/>
            <person name="Wang J."/>
            <person name="Palaniappan K."/>
            <person name="Ritter S."/>
            <person name="Chen I.-M."/>
            <person name="Stamatis D."/>
            <person name="Reddy T."/>
            <person name="O'Malley R."/>
            <person name="Daum C."/>
            <person name="Shapiro N."/>
            <person name="Ivanova N."/>
            <person name="Kyrpides N."/>
            <person name="Woyke T."/>
        </authorList>
    </citation>
    <scope>NUCLEOTIDE SEQUENCE [LARGE SCALE GENOMIC DNA]</scope>
    <source>
        <strain evidence="1 2">AS2.3</strain>
    </source>
</reference>